<dbReference type="InterPro" id="IPR033227">
    <property type="entry name" value="CAPS"/>
</dbReference>
<dbReference type="FunFam" id="2.30.29.30:FF:000007">
    <property type="entry name" value="Calcium-dependent secretion activator 2 isoform B"/>
    <property type="match status" value="1"/>
</dbReference>
<dbReference type="Pfam" id="PF13639">
    <property type="entry name" value="zf-RING_2"/>
    <property type="match status" value="2"/>
</dbReference>
<dbReference type="InterPro" id="IPR046450">
    <property type="entry name" value="PA_dom_sf"/>
</dbReference>
<dbReference type="CDD" id="cd02122">
    <property type="entry name" value="PA_GRAIL_like"/>
    <property type="match status" value="1"/>
</dbReference>
<reference evidence="24 25" key="1">
    <citation type="journal article" date="2013" name="Proc. Natl. Acad. Sci. U.S.A.">
        <title>The king cobra genome reveals dynamic gene evolution and adaptation in the snake venom system.</title>
        <authorList>
            <person name="Vonk F.J."/>
            <person name="Casewell N.R."/>
            <person name="Henkel C.V."/>
            <person name="Heimberg A.M."/>
            <person name="Jansen H.J."/>
            <person name="McCleary R.J."/>
            <person name="Kerkkamp H.M."/>
            <person name="Vos R.A."/>
            <person name="Guerreiro I."/>
            <person name="Calvete J.J."/>
            <person name="Wuster W."/>
            <person name="Woods A.E."/>
            <person name="Logan J.M."/>
            <person name="Harrison R.A."/>
            <person name="Castoe T.A."/>
            <person name="de Koning A.P."/>
            <person name="Pollock D.D."/>
            <person name="Yandell M."/>
            <person name="Calderon D."/>
            <person name="Renjifo C."/>
            <person name="Currier R.B."/>
            <person name="Salgado D."/>
            <person name="Pla D."/>
            <person name="Sanz L."/>
            <person name="Hyder A.S."/>
            <person name="Ribeiro J.M."/>
            <person name="Arntzen J.W."/>
            <person name="van den Thillart G.E."/>
            <person name="Boetzer M."/>
            <person name="Pirovano W."/>
            <person name="Dirks R.P."/>
            <person name="Spaink H.P."/>
            <person name="Duboule D."/>
            <person name="McGlinn E."/>
            <person name="Kini R.M."/>
            <person name="Richardson M.K."/>
        </authorList>
    </citation>
    <scope>NUCLEOTIDE SEQUENCE</scope>
    <source>
        <tissue evidence="24">Blood</tissue>
    </source>
</reference>
<dbReference type="GO" id="GO:1990504">
    <property type="term" value="P:dense core granule exocytosis"/>
    <property type="evidence" value="ECO:0007669"/>
    <property type="project" value="InterPro"/>
</dbReference>
<dbReference type="GO" id="GO:0098978">
    <property type="term" value="C:glutamatergic synapse"/>
    <property type="evidence" value="ECO:0007669"/>
    <property type="project" value="TreeGrafter"/>
</dbReference>
<dbReference type="GO" id="GO:0008289">
    <property type="term" value="F:lipid binding"/>
    <property type="evidence" value="ECO:0007669"/>
    <property type="project" value="UniProtKB-KW"/>
</dbReference>
<keyword evidence="11" id="KW-0770">Synapse</keyword>
<feature type="region of interest" description="Disordered" evidence="17">
    <location>
        <begin position="925"/>
        <end position="944"/>
    </location>
</feature>
<dbReference type="InterPro" id="IPR011993">
    <property type="entry name" value="PH-like_dom_sf"/>
</dbReference>
<dbReference type="InterPro" id="IPR001841">
    <property type="entry name" value="Znf_RING"/>
</dbReference>
<evidence type="ECO:0000256" key="12">
    <source>
        <dbReference type="ARBA" id="ARBA00023121"/>
    </source>
</evidence>
<evidence type="ECO:0000256" key="10">
    <source>
        <dbReference type="ARBA" id="ARBA00022989"/>
    </source>
</evidence>
<dbReference type="InterPro" id="IPR014770">
    <property type="entry name" value="Munc13_1"/>
</dbReference>
<dbReference type="InterPro" id="IPR057457">
    <property type="entry name" value="CAPS_C2"/>
</dbReference>
<feature type="transmembrane region" description="Helical" evidence="18">
    <location>
        <begin position="190"/>
        <end position="212"/>
    </location>
</feature>
<dbReference type="SMART" id="SM00233">
    <property type="entry name" value="PH"/>
    <property type="match status" value="1"/>
</dbReference>
<keyword evidence="4 18" id="KW-0812">Transmembrane</keyword>
<gene>
    <name evidence="24" type="primary">CADPS2</name>
    <name evidence="24" type="ORF">L345_01897</name>
</gene>
<evidence type="ECO:0000256" key="6">
    <source>
        <dbReference type="ARBA" id="ARBA00022771"/>
    </source>
</evidence>
<dbReference type="Pfam" id="PF25341">
    <property type="entry name" value="C2_CAPS"/>
    <property type="match status" value="1"/>
</dbReference>
<dbReference type="PANTHER" id="PTHR12166:SF7">
    <property type="entry name" value="CALCIUM-DEPENDENT SECRETION ACTIVATOR 2"/>
    <property type="match status" value="1"/>
</dbReference>
<keyword evidence="6 16" id="KW-0863">Zinc-finger</keyword>
<evidence type="ECO:0000256" key="3">
    <source>
        <dbReference type="ARBA" id="ARBA00022483"/>
    </source>
</evidence>
<dbReference type="Pfam" id="PF00169">
    <property type="entry name" value="PH"/>
    <property type="match status" value="1"/>
</dbReference>
<dbReference type="PROSITE" id="PS50003">
    <property type="entry name" value="PH_DOMAIN"/>
    <property type="match status" value="1"/>
</dbReference>
<dbReference type="InterPro" id="IPR010439">
    <property type="entry name" value="MUN_dom"/>
</dbReference>
<dbReference type="CDD" id="cd01234">
    <property type="entry name" value="PH_CADPS"/>
    <property type="match status" value="1"/>
</dbReference>
<feature type="domain" description="RING-type" evidence="22">
    <location>
        <begin position="619"/>
        <end position="660"/>
    </location>
</feature>
<evidence type="ECO:0000256" key="1">
    <source>
        <dbReference type="ARBA" id="ARBA00004156"/>
    </source>
</evidence>
<dbReference type="OrthoDB" id="10063282at2759"/>
<evidence type="ECO:0000259" key="20">
    <source>
        <dbReference type="PROSITE" id="PS50003"/>
    </source>
</evidence>
<feature type="chain" id="PRO_5004771581" evidence="19">
    <location>
        <begin position="33"/>
        <end position="1670"/>
    </location>
</feature>
<dbReference type="PROSITE" id="PS51258">
    <property type="entry name" value="MHD1"/>
    <property type="match status" value="1"/>
</dbReference>
<keyword evidence="19" id="KW-0732">Signal</keyword>
<dbReference type="Gene3D" id="2.30.29.30">
    <property type="entry name" value="Pleckstrin-homology domain (PH domain)/Phosphotyrosine-binding domain (PTB)"/>
    <property type="match status" value="1"/>
</dbReference>
<evidence type="ECO:0000313" key="24">
    <source>
        <dbReference type="EMBL" id="ETE72275.1"/>
    </source>
</evidence>
<evidence type="ECO:0000256" key="15">
    <source>
        <dbReference type="ARBA" id="ARBA00034103"/>
    </source>
</evidence>
<evidence type="ECO:0000259" key="21">
    <source>
        <dbReference type="PROSITE" id="PS50004"/>
    </source>
</evidence>
<dbReference type="EMBL" id="AZIM01000245">
    <property type="protein sequence ID" value="ETE72275.1"/>
    <property type="molecule type" value="Genomic_DNA"/>
</dbReference>
<feature type="domain" description="MHD1" evidence="23">
    <location>
        <begin position="1353"/>
        <end position="1497"/>
    </location>
</feature>
<keyword evidence="3" id="KW-0268">Exocytosis</keyword>
<evidence type="ECO:0000256" key="8">
    <source>
        <dbReference type="ARBA" id="ARBA00022837"/>
    </source>
</evidence>
<feature type="domain" description="C2" evidence="21">
    <location>
        <begin position="877"/>
        <end position="992"/>
    </location>
</feature>
<evidence type="ECO:0000313" key="25">
    <source>
        <dbReference type="Proteomes" id="UP000018936"/>
    </source>
</evidence>
<keyword evidence="25" id="KW-1185">Reference proteome</keyword>
<feature type="domain" description="RING-type" evidence="22">
    <location>
        <begin position="250"/>
        <end position="291"/>
    </location>
</feature>
<accession>V8PD50</accession>
<feature type="domain" description="PH" evidence="20">
    <location>
        <begin position="1015"/>
        <end position="1118"/>
    </location>
</feature>
<evidence type="ECO:0000256" key="5">
    <source>
        <dbReference type="ARBA" id="ARBA00022723"/>
    </source>
</evidence>
<dbReference type="SUPFAM" id="SSF57850">
    <property type="entry name" value="RING/U-box"/>
    <property type="match status" value="2"/>
</dbReference>
<dbReference type="GO" id="GO:0008270">
    <property type="term" value="F:zinc ion binding"/>
    <property type="evidence" value="ECO:0007669"/>
    <property type="project" value="UniProtKB-KW"/>
</dbReference>
<keyword evidence="5" id="KW-0479">Metal-binding</keyword>
<dbReference type="Pfam" id="PF06292">
    <property type="entry name" value="MUN"/>
    <property type="match status" value="3"/>
</dbReference>
<dbReference type="Pfam" id="PF02225">
    <property type="entry name" value="PA"/>
    <property type="match status" value="2"/>
</dbReference>
<keyword evidence="10 18" id="KW-1133">Transmembrane helix</keyword>
<evidence type="ECO:0000256" key="17">
    <source>
        <dbReference type="SAM" id="MobiDB-lite"/>
    </source>
</evidence>
<sequence>MKPFNHCRRKISLCWKLALGFSLMFGVPDSQATSPSVYYMNLTLHWGKWAMSEIYHPALFEENLPSKKMVGVLVIPEGETKNACGVETNFNIPPNTEDWIAFIARGGCTFKDKVMAAAQKGATGVIIYDHSCAERESLILTREDAGEIAAVMISSLKGKQILRLIQEGIRVTAMIEMGATQCLWKIYLCAYSLILTFVAYVLICCTPGQIMIRHEERRAQMMKSELRKAVHSLELRKLKKDEFDLAEETCVVCLETYKPREIVRILTCRHIFHKRCIDRWLLKPWYPENCPNQSESNPVLLNIYPCVFLTVRIIVVYVLFYCSPEQIMIRHEERRAQMVKSELQKAVHSLELWNYWLWNCLTDVSMNLLVAATERRKIKPLYFLYLGICLGLHLQSSQADSFWIANINISFQVGNRTVWEITENGVFAKASPLKKVSGIVIAAEEPHQNACSSVTNFKSGNAGCWIALIIRGQCSFTKKISVAAEKGAVGVIIYNYLGTGNNVFPMLNFGKEGPVSVMIGNVKGTDLLHLIQNGIQVMATIDVGKHCNPWLTRYMGTIFILSSVAVAYCTFYCAGKLRRTRNLIQRCQQELDITKAINRLEFRTLKEDDKEVGSNGDNCAVCLEMYKPKDVARILRCGHLFHKICVDPWLLKHQTCPVCKWNMLGNVERITATAEPFGVFLKSDRVARMVHSGGCSANDFRDVFKKNIEKRVRSLPEIDGLSKETVLSSWIAKYDAIYRGEEDLYKQSSRMALSAVSELILSKEQLYEMFQQILGVKKLEHQLIYNACQLDNADEQAAQIRRELDGRLQMADQMAKERKCPEFIAKEMDHMYIEELRSSVNLLMANLESLPVSKGGPEFKLQKLKRSQNSAFLDIGDENEVQLSKSDVVLSFTLEIVIMEVQGLKSLAPSRIVYCTMEVEGGEKLQTDQAEASRPQWGTQGDFTTTHPRPVVKVKLFTESTGVLALEDKELGRVVLYPTSNSSKSTELHKMLVPKNSQDSDLRIKLAVRMDKPPHMKHCGYLYALGQKVWKRWKKRYFVLVQVSQYTFAMCSYREKKSEPQELMQLEGYTVDYTAPHPGLQGGQMFFNAVKEGDIVLFASDDEQDRILWVQAMYRATGQSYKPVPVGQAQKMNPKGSNTHTDLSQNADHAQKHDMDEFISANPCTFDHAALFRVLQRQTLDHRLNDSYSCLGWFSPGQVFVLDEYCARYGVRGCHRHLCYLNELMEHSENGAVIDPTLLHYSFAFCASHVHGNRPDGIGTVTVEEKERFEDIKKRLSSLLENQISHFRYCFPFGRPEGALKATLSLLERVLMKDIATPIPAEEVKKVVRKCLENAALINYTRLTDYAKIEETLNLACPSVKLEEVIHLAELCIEVLQQNEEHHSEAFAWWPDLLAEHGEKFWSLFTVDMDSALEAQPQDSWDSFPLFQLLNNFLRNDSLLCNGNNGSATSEDLFWKLDALQMFILDLHWPEPEFAHHLEQRLKLMASDMIEACIKRTRTAFELKVQKTNKSTELRIPSSVCTMFNVLVDAKKQTAKLCILNGGQEKPGMDLADTYIMFVRQNQDILRDKVNEEMYIEKLFDQWYSSSMKVICVWLADRLDLQLHIYQLKTLIKIKTYRDFRLQGVLEGTLNSKTYNTVHSRLTVEEATVSVSDGSGLQGITMKDSDEEEG</sequence>
<keyword evidence="9" id="KW-0653">Protein transport</keyword>
<keyword evidence="12" id="KW-0446">Lipid-binding</keyword>
<feature type="transmembrane region" description="Helical" evidence="18">
    <location>
        <begin position="299"/>
        <end position="320"/>
    </location>
</feature>
<dbReference type="FunFam" id="3.50.30.30:FF:000003">
    <property type="entry name" value="E3 ubiquitin-protein ligase RNF128"/>
    <property type="match status" value="1"/>
</dbReference>
<evidence type="ECO:0000256" key="4">
    <source>
        <dbReference type="ARBA" id="ARBA00022692"/>
    </source>
</evidence>
<dbReference type="GO" id="GO:0015031">
    <property type="term" value="P:protein transport"/>
    <property type="evidence" value="ECO:0007669"/>
    <property type="project" value="UniProtKB-KW"/>
</dbReference>
<dbReference type="Proteomes" id="UP000018936">
    <property type="component" value="Unassembled WGS sequence"/>
</dbReference>
<evidence type="ECO:0000256" key="11">
    <source>
        <dbReference type="ARBA" id="ARBA00023018"/>
    </source>
</evidence>
<evidence type="ECO:0000256" key="9">
    <source>
        <dbReference type="ARBA" id="ARBA00022927"/>
    </source>
</evidence>
<feature type="signal peptide" evidence="19">
    <location>
        <begin position="1"/>
        <end position="32"/>
    </location>
</feature>
<dbReference type="InterPro" id="IPR000008">
    <property type="entry name" value="C2_dom"/>
</dbReference>
<evidence type="ECO:0000256" key="13">
    <source>
        <dbReference type="ARBA" id="ARBA00023136"/>
    </source>
</evidence>
<name>V8PD50_OPHHA</name>
<dbReference type="PROSITE" id="PS50089">
    <property type="entry name" value="ZF_RING_2"/>
    <property type="match status" value="2"/>
</dbReference>
<comment type="caution">
    <text evidence="24">The sequence shown here is derived from an EMBL/GenBank/DDBJ whole genome shotgun (WGS) entry which is preliminary data.</text>
</comment>
<keyword evidence="2" id="KW-0813">Transport</keyword>
<dbReference type="GO" id="GO:0045921">
    <property type="term" value="P:positive regulation of exocytosis"/>
    <property type="evidence" value="ECO:0007669"/>
    <property type="project" value="TreeGrafter"/>
</dbReference>
<proteinExistence type="predicted"/>
<keyword evidence="13 18" id="KW-0472">Membrane</keyword>
<feature type="non-terminal residue" evidence="24">
    <location>
        <position position="1"/>
    </location>
</feature>
<dbReference type="InterPro" id="IPR003137">
    <property type="entry name" value="PA_domain"/>
</dbReference>
<evidence type="ECO:0000256" key="7">
    <source>
        <dbReference type="ARBA" id="ARBA00022833"/>
    </source>
</evidence>
<dbReference type="SUPFAM" id="SSF50729">
    <property type="entry name" value="PH domain-like"/>
    <property type="match status" value="1"/>
</dbReference>
<dbReference type="InterPro" id="IPR001849">
    <property type="entry name" value="PH_domain"/>
</dbReference>
<protein>
    <submittedName>
        <fullName evidence="24">Calcium-dependent secretion activator 2</fullName>
    </submittedName>
</protein>
<evidence type="ECO:0000259" key="23">
    <source>
        <dbReference type="PROSITE" id="PS51258"/>
    </source>
</evidence>
<dbReference type="InterPro" id="IPR013083">
    <property type="entry name" value="Znf_RING/FYVE/PHD"/>
</dbReference>
<evidence type="ECO:0000256" key="2">
    <source>
        <dbReference type="ARBA" id="ARBA00022448"/>
    </source>
</evidence>
<evidence type="ECO:0000256" key="16">
    <source>
        <dbReference type="PROSITE-ProRule" id="PRU00175"/>
    </source>
</evidence>
<dbReference type="PANTHER" id="PTHR12166">
    <property type="entry name" value="CALCIUM-DEPENDENT SECRETION ACTIVATOR"/>
    <property type="match status" value="1"/>
</dbReference>
<evidence type="ECO:0000259" key="22">
    <source>
        <dbReference type="PROSITE" id="PS50089"/>
    </source>
</evidence>
<keyword evidence="7" id="KW-0862">Zinc</keyword>
<dbReference type="PROSITE" id="PS50004">
    <property type="entry name" value="C2"/>
    <property type="match status" value="1"/>
</dbReference>
<dbReference type="GO" id="GO:0016079">
    <property type="term" value="P:synaptic vesicle exocytosis"/>
    <property type="evidence" value="ECO:0007669"/>
    <property type="project" value="InterPro"/>
</dbReference>
<evidence type="ECO:0000256" key="19">
    <source>
        <dbReference type="SAM" id="SignalP"/>
    </source>
</evidence>
<comment type="subcellular location">
    <subcellularLocation>
        <location evidence="1">Cytoplasmic vesicle membrane</location>
    </subcellularLocation>
    <subcellularLocation>
        <location evidence="15">Synapse</location>
    </subcellularLocation>
</comment>
<dbReference type="Gene3D" id="3.50.30.30">
    <property type="match status" value="2"/>
</dbReference>
<feature type="transmembrane region" description="Helical" evidence="18">
    <location>
        <begin position="554"/>
        <end position="574"/>
    </location>
</feature>
<evidence type="ECO:0000256" key="14">
    <source>
        <dbReference type="ARBA" id="ARBA00023329"/>
    </source>
</evidence>
<dbReference type="Gene3D" id="3.30.40.10">
    <property type="entry name" value="Zinc/RING finger domain, C3HC4 (zinc finger)"/>
    <property type="match status" value="2"/>
</dbReference>
<dbReference type="SMART" id="SM01145">
    <property type="entry name" value="DUF1041"/>
    <property type="match status" value="1"/>
</dbReference>
<organism evidence="24 25">
    <name type="scientific">Ophiophagus hannah</name>
    <name type="common">King cobra</name>
    <name type="synonym">Naja hannah</name>
    <dbReference type="NCBI Taxonomy" id="8665"/>
    <lineage>
        <taxon>Eukaryota</taxon>
        <taxon>Metazoa</taxon>
        <taxon>Chordata</taxon>
        <taxon>Craniata</taxon>
        <taxon>Vertebrata</taxon>
        <taxon>Euteleostomi</taxon>
        <taxon>Lepidosauria</taxon>
        <taxon>Squamata</taxon>
        <taxon>Bifurcata</taxon>
        <taxon>Unidentata</taxon>
        <taxon>Episquamata</taxon>
        <taxon>Toxicofera</taxon>
        <taxon>Serpentes</taxon>
        <taxon>Colubroidea</taxon>
        <taxon>Elapidae</taxon>
        <taxon>Elapinae</taxon>
        <taxon>Ophiophagus</taxon>
    </lineage>
</organism>
<dbReference type="GO" id="GO:0030659">
    <property type="term" value="C:cytoplasmic vesicle membrane"/>
    <property type="evidence" value="ECO:0007669"/>
    <property type="project" value="UniProtKB-SubCell"/>
</dbReference>
<keyword evidence="14" id="KW-0968">Cytoplasmic vesicle</keyword>
<dbReference type="FunFam" id="3.30.40.10:FF:000009">
    <property type="entry name" value="E3 ubiquitin-protein ligase RNF130"/>
    <property type="match status" value="1"/>
</dbReference>
<dbReference type="SMART" id="SM00184">
    <property type="entry name" value="RING"/>
    <property type="match status" value="2"/>
</dbReference>
<evidence type="ECO:0000256" key="18">
    <source>
        <dbReference type="SAM" id="Phobius"/>
    </source>
</evidence>
<keyword evidence="8" id="KW-0106">Calcium</keyword>
<dbReference type="SUPFAM" id="SSF52025">
    <property type="entry name" value="PA domain"/>
    <property type="match status" value="2"/>
</dbReference>
<dbReference type="GO" id="GO:0098793">
    <property type="term" value="C:presynapse"/>
    <property type="evidence" value="ECO:0007669"/>
    <property type="project" value="GOC"/>
</dbReference>